<organism evidence="10 11">
    <name type="scientific">Xanthomonas campestris pv. badrii</name>
    <dbReference type="NCBI Taxonomy" id="149696"/>
    <lineage>
        <taxon>Bacteria</taxon>
        <taxon>Pseudomonadati</taxon>
        <taxon>Pseudomonadota</taxon>
        <taxon>Gammaproteobacteria</taxon>
        <taxon>Lysobacterales</taxon>
        <taxon>Lysobacteraceae</taxon>
        <taxon>Xanthomonas</taxon>
    </lineage>
</organism>
<dbReference type="InterPro" id="IPR004089">
    <property type="entry name" value="MCPsignal_dom"/>
</dbReference>
<dbReference type="InterPro" id="IPR047347">
    <property type="entry name" value="YvaQ-like_sensor"/>
</dbReference>
<dbReference type="PRINTS" id="PR00260">
    <property type="entry name" value="CHEMTRNSDUCR"/>
</dbReference>
<dbReference type="Gene3D" id="1.10.287.950">
    <property type="entry name" value="Methyl-accepting chemotaxis protein"/>
    <property type="match status" value="1"/>
</dbReference>
<evidence type="ECO:0000259" key="8">
    <source>
        <dbReference type="PROSITE" id="PS50111"/>
    </source>
</evidence>
<keyword evidence="7" id="KW-0812">Transmembrane</keyword>
<dbReference type="Pfam" id="PF00015">
    <property type="entry name" value="MCPsignal"/>
    <property type="match status" value="1"/>
</dbReference>
<dbReference type="GO" id="GO:0004888">
    <property type="term" value="F:transmembrane signaling receptor activity"/>
    <property type="evidence" value="ECO:0007669"/>
    <property type="project" value="InterPro"/>
</dbReference>
<reference evidence="10 11" key="2">
    <citation type="submission" date="2020-04" db="EMBL/GenBank/DDBJ databases">
        <authorList>
            <person name="Fomenkov A."/>
            <person name="Anton B.P."/>
            <person name="Roberts R.J."/>
        </authorList>
    </citation>
    <scope>NUCLEOTIDE SEQUENCE [LARGE SCALE GENOMIC DNA]</scope>
    <source>
        <strain evidence="10 11">NEB122</strain>
    </source>
</reference>
<keyword evidence="2" id="KW-0488">Methylation</keyword>
<dbReference type="SUPFAM" id="SSF58104">
    <property type="entry name" value="Methyl-accepting chemotaxis protein (MCP) signaling domain"/>
    <property type="match status" value="1"/>
</dbReference>
<evidence type="ECO:0000313" key="10">
    <source>
        <dbReference type="EMBL" id="QJD67434.1"/>
    </source>
</evidence>
<dbReference type="FunFam" id="1.10.287.950:FF:000001">
    <property type="entry name" value="Methyl-accepting chemotaxis sensory transducer"/>
    <property type="match status" value="1"/>
</dbReference>
<keyword evidence="7" id="KW-0472">Membrane</keyword>
<keyword evidence="3 5" id="KW-0807">Transducer</keyword>
<dbReference type="Gene3D" id="1.20.120.1530">
    <property type="match status" value="2"/>
</dbReference>
<dbReference type="InterPro" id="IPR041395">
    <property type="entry name" value="McpB_HAMP_3rd"/>
</dbReference>
<feature type="domain" description="Methyl-accepting transducer" evidence="8">
    <location>
        <begin position="454"/>
        <end position="683"/>
    </location>
</feature>
<dbReference type="CDD" id="cd11386">
    <property type="entry name" value="MCP_signal"/>
    <property type="match status" value="1"/>
</dbReference>
<evidence type="ECO:0000313" key="11">
    <source>
        <dbReference type="Proteomes" id="UP000503498"/>
    </source>
</evidence>
<comment type="similarity">
    <text evidence="4">Belongs to the methyl-accepting chemotaxis (MCP) protein family.</text>
</comment>
<reference evidence="10 11" key="1">
    <citation type="submission" date="2020-04" db="EMBL/GenBank/DDBJ databases">
        <title>Genome-Wide Identification of 5-Methylcytosine Sites in Bacterial Genomes By High-Throughput Sequencing of MspJI Restriction Fragments.</title>
        <authorList>
            <person name="Wu V."/>
        </authorList>
    </citation>
    <scope>NUCLEOTIDE SEQUENCE [LARGE SCALE GENOMIC DNA]</scope>
    <source>
        <strain evidence="10 11">NEB122</strain>
    </source>
</reference>
<dbReference type="RefSeq" id="WP_169705741.1">
    <property type="nucleotide sequence ID" value="NZ_CP051651.1"/>
</dbReference>
<evidence type="ECO:0000256" key="2">
    <source>
        <dbReference type="ARBA" id="ARBA00022481"/>
    </source>
</evidence>
<dbReference type="SUPFAM" id="SSF158472">
    <property type="entry name" value="HAMP domain-like"/>
    <property type="match status" value="1"/>
</dbReference>
<evidence type="ECO:0000259" key="9">
    <source>
        <dbReference type="PROSITE" id="PS50885"/>
    </source>
</evidence>
<dbReference type="Pfam" id="PF18947">
    <property type="entry name" value="HAMP_2"/>
    <property type="match status" value="1"/>
</dbReference>
<dbReference type="PANTHER" id="PTHR43531">
    <property type="entry name" value="PROTEIN ICFG"/>
    <property type="match status" value="1"/>
</dbReference>
<accession>A0A7Z2V9H2</accession>
<evidence type="ECO:0000256" key="5">
    <source>
        <dbReference type="PROSITE-ProRule" id="PRU00284"/>
    </source>
</evidence>
<dbReference type="GO" id="GO:0006935">
    <property type="term" value="P:chemotaxis"/>
    <property type="evidence" value="ECO:0007669"/>
    <property type="project" value="UniProtKB-KW"/>
</dbReference>
<dbReference type="Proteomes" id="UP000503498">
    <property type="component" value="Chromosome"/>
</dbReference>
<dbReference type="PROSITE" id="PS50111">
    <property type="entry name" value="CHEMOTAXIS_TRANSDUC_2"/>
    <property type="match status" value="1"/>
</dbReference>
<dbReference type="InterPro" id="IPR003660">
    <property type="entry name" value="HAMP_dom"/>
</dbReference>
<keyword evidence="6" id="KW-0175">Coiled coil</keyword>
<comment type="subcellular location">
    <subcellularLocation>
        <location evidence="1">Membrane</location>
    </subcellularLocation>
</comment>
<dbReference type="AlphaFoldDB" id="A0A7Z2V9H2"/>
<evidence type="ECO:0000256" key="4">
    <source>
        <dbReference type="ARBA" id="ARBA00029447"/>
    </source>
</evidence>
<proteinExistence type="inferred from homology"/>
<dbReference type="InterPro" id="IPR024478">
    <property type="entry name" value="HlyB_4HB_MCP"/>
</dbReference>
<sequence>MHLLSNLRIGQRLALGFLAIIVLMVILTVVGIQRVHSIDQQLTAINEVNSVKQRYAINFRGSVHDRAIALRDVVLMDEPADRHGAEQLIDKLAADYARSAQPLDALIAASTDANEKAILQRIKSIEQRTMPLIAQVRTFRDAADKPHAEQQLLKQARPAFIDWLASINAFIDLQEAKNRVAARQAVATARGFAMLMVVSTVVALLLGAGIAFLLTRSVVLPLRQSLRLAERINEGDLRSQDTPTANDESGQLLRAMQQMQHRLQEVISAQRTMASRHDAGEISYRTDAQRFPGEYGHMVQDTNALVHAHVQTQLRMTEVMGRYAVGDLAPEIEHYPGEKAAITATMQQVKQNLRAINAQIHALTQAACAGDFALRGQPEHFEHDFRLMVENLNTMMATSDTNLARFSELLRSIADGDLTVRMSGNFHGVFASMRDDANSTVHRLTDIVTHIQSTSNSIGFAAEDIASGNQELARRSEQQAASLEETAASMEELTSTVKQNAEHAGRANQLALGAASIASQGRDVVAQVIDTMSGIEAASRRIADIISVIDGIAFQTNILALNAAVEAARAGEQGRGFAVVASEVRTLSHRSSDAAKEIKRLIDDSVQRVADGSALVHTAGTTMGEVVTSVQHVTDIMGHISAASQEQAGGIEQVNHTIAQMDETTQQNVRLVEAASTAARALEDHSVQLIRAVEVFKVNIATI</sequence>
<evidence type="ECO:0000256" key="3">
    <source>
        <dbReference type="ARBA" id="ARBA00023224"/>
    </source>
</evidence>
<dbReference type="SMART" id="SM00304">
    <property type="entry name" value="HAMP"/>
    <property type="match status" value="3"/>
</dbReference>
<dbReference type="CDD" id="cd06225">
    <property type="entry name" value="HAMP"/>
    <property type="match status" value="1"/>
</dbReference>
<feature type="coiled-coil region" evidence="6">
    <location>
        <begin position="339"/>
        <end position="366"/>
    </location>
</feature>
<evidence type="ECO:0000256" key="1">
    <source>
        <dbReference type="ARBA" id="ARBA00004370"/>
    </source>
</evidence>
<evidence type="ECO:0000256" key="7">
    <source>
        <dbReference type="SAM" id="Phobius"/>
    </source>
</evidence>
<dbReference type="GO" id="GO:0007165">
    <property type="term" value="P:signal transduction"/>
    <property type="evidence" value="ECO:0007669"/>
    <property type="project" value="UniProtKB-KW"/>
</dbReference>
<dbReference type="Pfam" id="PF18575">
    <property type="entry name" value="HAMP_N3"/>
    <property type="match status" value="1"/>
</dbReference>
<feature type="domain" description="HAMP" evidence="9">
    <location>
        <begin position="216"/>
        <end position="268"/>
    </location>
</feature>
<feature type="domain" description="HAMP" evidence="9">
    <location>
        <begin position="403"/>
        <end position="449"/>
    </location>
</feature>
<dbReference type="SMART" id="SM00283">
    <property type="entry name" value="MA"/>
    <property type="match status" value="1"/>
</dbReference>
<feature type="transmembrane region" description="Helical" evidence="7">
    <location>
        <begin position="12"/>
        <end position="32"/>
    </location>
</feature>
<dbReference type="CDD" id="cd19411">
    <property type="entry name" value="MCP2201-like_sensor"/>
    <property type="match status" value="1"/>
</dbReference>
<gene>
    <name evidence="10" type="ORF">HG421_06640</name>
</gene>
<name>A0A7Z2V9H2_XANCA</name>
<keyword evidence="7" id="KW-1133">Transmembrane helix</keyword>
<dbReference type="InterPro" id="IPR051310">
    <property type="entry name" value="MCP_chemotaxis"/>
</dbReference>
<dbReference type="Pfam" id="PF12729">
    <property type="entry name" value="4HB_MCP_1"/>
    <property type="match status" value="1"/>
</dbReference>
<dbReference type="PANTHER" id="PTHR43531:SF14">
    <property type="entry name" value="METHYL-ACCEPTING CHEMOTAXIS PROTEIN I-RELATED"/>
    <property type="match status" value="1"/>
</dbReference>
<dbReference type="InterPro" id="IPR004090">
    <property type="entry name" value="Chemotax_Me-accpt_rcpt"/>
</dbReference>
<dbReference type="GO" id="GO:0005886">
    <property type="term" value="C:plasma membrane"/>
    <property type="evidence" value="ECO:0007669"/>
    <property type="project" value="TreeGrafter"/>
</dbReference>
<protein>
    <submittedName>
        <fullName evidence="10">HAMP domain-containing protein</fullName>
    </submittedName>
</protein>
<evidence type="ECO:0000256" key="6">
    <source>
        <dbReference type="SAM" id="Coils"/>
    </source>
</evidence>
<feature type="transmembrane region" description="Helical" evidence="7">
    <location>
        <begin position="192"/>
        <end position="214"/>
    </location>
</feature>
<dbReference type="Pfam" id="PF00672">
    <property type="entry name" value="HAMP"/>
    <property type="match status" value="1"/>
</dbReference>
<dbReference type="PROSITE" id="PS50885">
    <property type="entry name" value="HAMP"/>
    <property type="match status" value="2"/>
</dbReference>
<dbReference type="EMBL" id="CP051651">
    <property type="protein sequence ID" value="QJD67434.1"/>
    <property type="molecule type" value="Genomic_DNA"/>
</dbReference>